<dbReference type="Proteomes" id="UP000248257">
    <property type="component" value="Unassembled WGS sequence"/>
</dbReference>
<dbReference type="OrthoDB" id="9795355at2"/>
<dbReference type="Gene3D" id="2.70.98.10">
    <property type="match status" value="1"/>
</dbReference>
<dbReference type="STRING" id="1220579.GCA_001571345_02985"/>
<dbReference type="GO" id="GO:0005975">
    <property type="term" value="P:carbohydrate metabolic process"/>
    <property type="evidence" value="ECO:0007669"/>
    <property type="project" value="InterPro"/>
</dbReference>
<gene>
    <name evidence="1" type="ORF">CFR75_14340</name>
</gene>
<evidence type="ECO:0000313" key="2">
    <source>
        <dbReference type="Proteomes" id="UP000248257"/>
    </source>
</evidence>
<dbReference type="GO" id="GO:0016853">
    <property type="term" value="F:isomerase activity"/>
    <property type="evidence" value="ECO:0007669"/>
    <property type="project" value="InterPro"/>
</dbReference>
<dbReference type="CDD" id="cd09024">
    <property type="entry name" value="Aldose_epim_lacX"/>
    <property type="match status" value="1"/>
</dbReference>
<dbReference type="RefSeq" id="WP_061276232.1">
    <property type="nucleotide sequence ID" value="NZ_CBCRXN010000064.1"/>
</dbReference>
<reference evidence="1 2" key="1">
    <citation type="submission" date="2017-07" db="EMBL/GenBank/DDBJ databases">
        <title>A draft genome sequence of Komagataeibacter xylinus LMG 1515.</title>
        <authorList>
            <person name="Skraban J."/>
            <person name="Cleenwerck I."/>
            <person name="Vandamme P."/>
            <person name="Trcek J."/>
        </authorList>
    </citation>
    <scope>NUCLEOTIDE SEQUENCE [LARGE SCALE GENOMIC DNA]</scope>
    <source>
        <strain evidence="1 2">LMG 1515</strain>
    </source>
</reference>
<dbReference type="InterPro" id="IPR014718">
    <property type="entry name" value="GH-type_carb-bd"/>
</dbReference>
<dbReference type="GO" id="GO:0030246">
    <property type="term" value="F:carbohydrate binding"/>
    <property type="evidence" value="ECO:0007669"/>
    <property type="project" value="InterPro"/>
</dbReference>
<dbReference type="EMBL" id="NKUC01000046">
    <property type="protein sequence ID" value="PYD55828.1"/>
    <property type="molecule type" value="Genomic_DNA"/>
</dbReference>
<name>A0A318PI34_KOMXY</name>
<keyword evidence="2" id="KW-1185">Reference proteome</keyword>
<organism evidence="1 2">
    <name type="scientific">Komagataeibacter xylinus</name>
    <name type="common">Gluconacetobacter xylinus</name>
    <dbReference type="NCBI Taxonomy" id="28448"/>
    <lineage>
        <taxon>Bacteria</taxon>
        <taxon>Pseudomonadati</taxon>
        <taxon>Pseudomonadota</taxon>
        <taxon>Alphaproteobacteria</taxon>
        <taxon>Acetobacterales</taxon>
        <taxon>Acetobacteraceae</taxon>
        <taxon>Komagataeibacter</taxon>
    </lineage>
</organism>
<dbReference type="AlphaFoldDB" id="A0A318PI34"/>
<sequence>MTENTHSFGDGRLAASVHAKGAELCALRAGGRDLLWGGGAPWQRQSPVLFPIVGRLVDDTARVEGRPYRMTQHGFARDCTFRWLARDETGCRLELVDTDETRAMFPFAFSLVIEYRIEHGTLSVSYCVTNPDSARVLPASLGAHPAFIWPLAPDVPKNRHVITFDEPEPAPIRRLHGGLLLPEALPTPIRGRTLALDEALFAPDALILDQLASHGLTYHIPDGPGLRLTWEGFPYLGLWMKPGGDFLCIEPWHGIASPVGFSGEFSARPGVFHLQPGQEWRAGWQVGCI</sequence>
<proteinExistence type="predicted"/>
<accession>A0A318PI34</accession>
<dbReference type="InterPro" id="IPR011013">
    <property type="entry name" value="Gal_mutarotase_sf_dom"/>
</dbReference>
<dbReference type="SUPFAM" id="SSF74650">
    <property type="entry name" value="Galactose mutarotase-like"/>
    <property type="match status" value="1"/>
</dbReference>
<evidence type="ECO:0000313" key="1">
    <source>
        <dbReference type="EMBL" id="PYD55828.1"/>
    </source>
</evidence>
<comment type="caution">
    <text evidence="1">The sequence shown here is derived from an EMBL/GenBank/DDBJ whole genome shotgun (WGS) entry which is preliminary data.</text>
</comment>
<protein>
    <submittedName>
        <fullName evidence="1">Aldose epimerase</fullName>
    </submittedName>
</protein>
<dbReference type="InterPro" id="IPR008183">
    <property type="entry name" value="Aldose_1/G6P_1-epimerase"/>
</dbReference>
<dbReference type="InterPro" id="IPR037481">
    <property type="entry name" value="LacX"/>
</dbReference>
<dbReference type="Pfam" id="PF01263">
    <property type="entry name" value="Aldose_epim"/>
    <property type="match status" value="1"/>
</dbReference>